<reference evidence="2" key="2">
    <citation type="submission" date="2015-01" db="EMBL/GenBank/DDBJ databases">
        <title>Evolutionary Origins and Diversification of the Mycorrhizal Mutualists.</title>
        <authorList>
            <consortium name="DOE Joint Genome Institute"/>
            <consortium name="Mycorrhizal Genomics Consortium"/>
            <person name="Kohler A."/>
            <person name="Kuo A."/>
            <person name="Nagy L.G."/>
            <person name="Floudas D."/>
            <person name="Copeland A."/>
            <person name="Barry K.W."/>
            <person name="Cichocki N."/>
            <person name="Veneault-Fourrey C."/>
            <person name="LaButti K."/>
            <person name="Lindquist E.A."/>
            <person name="Lipzen A."/>
            <person name="Lundell T."/>
            <person name="Morin E."/>
            <person name="Murat C."/>
            <person name="Riley R."/>
            <person name="Ohm R."/>
            <person name="Sun H."/>
            <person name="Tunlid A."/>
            <person name="Henrissat B."/>
            <person name="Grigoriev I.V."/>
            <person name="Hibbett D.S."/>
            <person name="Martin F."/>
        </authorList>
    </citation>
    <scope>NUCLEOTIDE SEQUENCE [LARGE SCALE GENOMIC DNA]</scope>
    <source>
        <strain evidence="2">441</strain>
    </source>
</reference>
<dbReference type="AlphaFoldDB" id="A0A0C9ZM30"/>
<keyword evidence="2" id="KW-1185">Reference proteome</keyword>
<dbReference type="Proteomes" id="UP000054018">
    <property type="component" value="Unassembled WGS sequence"/>
</dbReference>
<reference evidence="1 2" key="1">
    <citation type="submission" date="2014-04" db="EMBL/GenBank/DDBJ databases">
        <authorList>
            <consortium name="DOE Joint Genome Institute"/>
            <person name="Kuo A."/>
            <person name="Kohler A."/>
            <person name="Costa M.D."/>
            <person name="Nagy L.G."/>
            <person name="Floudas D."/>
            <person name="Copeland A."/>
            <person name="Barry K.W."/>
            <person name="Cichocki N."/>
            <person name="Veneault-Fourrey C."/>
            <person name="LaButti K."/>
            <person name="Lindquist E.A."/>
            <person name="Lipzen A."/>
            <person name="Lundell T."/>
            <person name="Morin E."/>
            <person name="Murat C."/>
            <person name="Sun H."/>
            <person name="Tunlid A."/>
            <person name="Henrissat B."/>
            <person name="Grigoriev I.V."/>
            <person name="Hibbett D.S."/>
            <person name="Martin F."/>
            <person name="Nordberg H.P."/>
            <person name="Cantor M.N."/>
            <person name="Hua S.X."/>
        </authorList>
    </citation>
    <scope>NUCLEOTIDE SEQUENCE [LARGE SCALE GENOMIC DNA]</scope>
    <source>
        <strain evidence="1 2">441</strain>
    </source>
</reference>
<protein>
    <submittedName>
        <fullName evidence="1">Uncharacterized protein</fullName>
    </submittedName>
</protein>
<dbReference type="EMBL" id="KN833726">
    <property type="protein sequence ID" value="KIK23417.1"/>
    <property type="molecule type" value="Genomic_DNA"/>
</dbReference>
<name>A0A0C9ZM30_9AGAM</name>
<gene>
    <name evidence="1" type="ORF">PISMIDRAFT_679395</name>
</gene>
<evidence type="ECO:0000313" key="2">
    <source>
        <dbReference type="Proteomes" id="UP000054018"/>
    </source>
</evidence>
<organism evidence="1 2">
    <name type="scientific">Pisolithus microcarpus 441</name>
    <dbReference type="NCBI Taxonomy" id="765257"/>
    <lineage>
        <taxon>Eukaryota</taxon>
        <taxon>Fungi</taxon>
        <taxon>Dikarya</taxon>
        <taxon>Basidiomycota</taxon>
        <taxon>Agaricomycotina</taxon>
        <taxon>Agaricomycetes</taxon>
        <taxon>Agaricomycetidae</taxon>
        <taxon>Boletales</taxon>
        <taxon>Sclerodermatineae</taxon>
        <taxon>Pisolithaceae</taxon>
        <taxon>Pisolithus</taxon>
    </lineage>
</organism>
<accession>A0A0C9ZM30</accession>
<dbReference type="HOGENOM" id="CLU_2776907_0_0_1"/>
<evidence type="ECO:0000313" key="1">
    <source>
        <dbReference type="EMBL" id="KIK23417.1"/>
    </source>
</evidence>
<sequence>MLTPPRWEDGLSVFEVDSRIRWFVMAFAVSRLLFSGTLHVTSHILLETSCLFCRKFRQLMWTMFLSPLQ</sequence>
<proteinExistence type="predicted"/>